<evidence type="ECO:0000313" key="1">
    <source>
        <dbReference type="EMBL" id="CAH2095133.1"/>
    </source>
</evidence>
<accession>A0AAU9UAV2</accession>
<gene>
    <name evidence="1" type="ORF">EEDITHA_LOCUS10623</name>
</gene>
<keyword evidence="2" id="KW-1185">Reference proteome</keyword>
<reference evidence="1" key="1">
    <citation type="submission" date="2022-03" db="EMBL/GenBank/DDBJ databases">
        <authorList>
            <person name="Tunstrom K."/>
        </authorList>
    </citation>
    <scope>NUCLEOTIDE SEQUENCE</scope>
</reference>
<protein>
    <submittedName>
        <fullName evidence="1">Uncharacterized protein</fullName>
    </submittedName>
</protein>
<name>A0AAU9UAV2_EUPED</name>
<dbReference type="EMBL" id="CAKOGL010000015">
    <property type="protein sequence ID" value="CAH2095133.1"/>
    <property type="molecule type" value="Genomic_DNA"/>
</dbReference>
<comment type="caution">
    <text evidence="1">The sequence shown here is derived from an EMBL/GenBank/DDBJ whole genome shotgun (WGS) entry which is preliminary data.</text>
</comment>
<dbReference type="AlphaFoldDB" id="A0AAU9UAV2"/>
<proteinExistence type="predicted"/>
<dbReference type="Proteomes" id="UP001153954">
    <property type="component" value="Unassembled WGS sequence"/>
</dbReference>
<sequence>MGTRREISLAKYIFKVLRGKIDNPYILRELKLRVPDNAIERRRRPPLLALPYARTNLLSNTPLTRALCALNAVANQIDLFSCTLNEFTKVVSTIVSHDLDWV</sequence>
<evidence type="ECO:0000313" key="2">
    <source>
        <dbReference type="Proteomes" id="UP001153954"/>
    </source>
</evidence>
<organism evidence="1 2">
    <name type="scientific">Euphydryas editha</name>
    <name type="common">Edith's checkerspot</name>
    <dbReference type="NCBI Taxonomy" id="104508"/>
    <lineage>
        <taxon>Eukaryota</taxon>
        <taxon>Metazoa</taxon>
        <taxon>Ecdysozoa</taxon>
        <taxon>Arthropoda</taxon>
        <taxon>Hexapoda</taxon>
        <taxon>Insecta</taxon>
        <taxon>Pterygota</taxon>
        <taxon>Neoptera</taxon>
        <taxon>Endopterygota</taxon>
        <taxon>Lepidoptera</taxon>
        <taxon>Glossata</taxon>
        <taxon>Ditrysia</taxon>
        <taxon>Papilionoidea</taxon>
        <taxon>Nymphalidae</taxon>
        <taxon>Nymphalinae</taxon>
        <taxon>Euphydryas</taxon>
    </lineage>
</organism>